<proteinExistence type="inferred from homology"/>
<dbReference type="SMART" id="SM00567">
    <property type="entry name" value="EZ_HEAT"/>
    <property type="match status" value="2"/>
</dbReference>
<evidence type="ECO:0000313" key="6">
    <source>
        <dbReference type="Proteomes" id="UP000320913"/>
    </source>
</evidence>
<dbReference type="InterPro" id="IPR036388">
    <property type="entry name" value="WH-like_DNA-bd_sf"/>
</dbReference>
<feature type="region of interest" description="Disordered" evidence="2">
    <location>
        <begin position="182"/>
        <end position="213"/>
    </location>
</feature>
<dbReference type="GO" id="GO:0009294">
    <property type="term" value="P:DNA-mediated transformation"/>
    <property type="evidence" value="ECO:0007669"/>
    <property type="project" value="InterPro"/>
</dbReference>
<accession>A0A538SZI6</accession>
<sequence>MVAKDVARLWEELRHRDPEEKLGWITQLAQNPSEDSIEVLLDVLQQESWFLRDQAARVLATMGEPVLGPLVEYLGSGLWYTRASAVTALGRMGNPRAAAPLVGMLNDPNRTVRDAVWDALLALCRNELATRELAQAFDALPERARRFALDGLLERDAEAAGQVVLYMEEAGGTLIAPRLGGAVEGRREDGPDAGRRKLGVADPEYPGRLRELSSPPDPLFLTGRWDHPGSHVAIVGSRHPTEDGCDVARELAGALCERGAAIVSGLAQGIDAAAHGGALDAGGLTGAVLGTPLQEIYPREHVELQGRVARSLGIMTEIPPDGFATRNTFAARNRMVAAMGDVVVVVQGALNSGALITAEEAARLGRPVAALPWDSREPLGEAPHALIRSGRATLVRNADDVLELMGRKAPESGVSLGNGEDKFPTGNTASRRLAPNVAIPLHLTPIEAALYRALRERPLPLDHLASAASLTASDLSIALLALELRGLARRMPGGLARRISSARLARDAGTGR</sequence>
<evidence type="ECO:0000313" key="5">
    <source>
        <dbReference type="EMBL" id="TMQ56819.1"/>
    </source>
</evidence>
<feature type="domain" description="DprA winged helix" evidence="4">
    <location>
        <begin position="440"/>
        <end position="494"/>
    </location>
</feature>
<dbReference type="InterPro" id="IPR041614">
    <property type="entry name" value="DprA_WH"/>
</dbReference>
<feature type="domain" description="Smf/DprA SLOG" evidence="3">
    <location>
        <begin position="200"/>
        <end position="405"/>
    </location>
</feature>
<evidence type="ECO:0000256" key="1">
    <source>
        <dbReference type="ARBA" id="ARBA00006525"/>
    </source>
</evidence>
<gene>
    <name evidence="5" type="ORF">E6K75_07785</name>
</gene>
<dbReference type="PANTHER" id="PTHR43022">
    <property type="entry name" value="PROTEIN SMF"/>
    <property type="match status" value="1"/>
</dbReference>
<feature type="compositionally biased region" description="Basic and acidic residues" evidence="2">
    <location>
        <begin position="184"/>
        <end position="195"/>
    </location>
</feature>
<dbReference type="Proteomes" id="UP000320913">
    <property type="component" value="Unassembled WGS sequence"/>
</dbReference>
<dbReference type="InterPro" id="IPR016024">
    <property type="entry name" value="ARM-type_fold"/>
</dbReference>
<dbReference type="AlphaFoldDB" id="A0A538SZI6"/>
<comment type="similarity">
    <text evidence="1">Belongs to the DprA/Smf family.</text>
</comment>
<name>A0A538SZI6_UNCEI</name>
<dbReference type="Pfam" id="PF13646">
    <property type="entry name" value="HEAT_2"/>
    <property type="match status" value="1"/>
</dbReference>
<dbReference type="EMBL" id="VBOV01000189">
    <property type="protein sequence ID" value="TMQ56819.1"/>
    <property type="molecule type" value="Genomic_DNA"/>
</dbReference>
<dbReference type="InterPro" id="IPR057666">
    <property type="entry name" value="DrpA_SLOG"/>
</dbReference>
<evidence type="ECO:0000256" key="2">
    <source>
        <dbReference type="SAM" id="MobiDB-lite"/>
    </source>
</evidence>
<organism evidence="5 6">
    <name type="scientific">Eiseniibacteriota bacterium</name>
    <dbReference type="NCBI Taxonomy" id="2212470"/>
    <lineage>
        <taxon>Bacteria</taxon>
        <taxon>Candidatus Eiseniibacteriota</taxon>
    </lineage>
</organism>
<evidence type="ECO:0000259" key="3">
    <source>
        <dbReference type="Pfam" id="PF02481"/>
    </source>
</evidence>
<dbReference type="SUPFAM" id="SSF102405">
    <property type="entry name" value="MCP/YpsA-like"/>
    <property type="match status" value="1"/>
</dbReference>
<evidence type="ECO:0000259" key="4">
    <source>
        <dbReference type="Pfam" id="PF17782"/>
    </source>
</evidence>
<dbReference type="SUPFAM" id="SSF48371">
    <property type="entry name" value="ARM repeat"/>
    <property type="match status" value="1"/>
</dbReference>
<reference evidence="5 6" key="1">
    <citation type="journal article" date="2019" name="Nat. Microbiol.">
        <title>Mediterranean grassland soil C-N compound turnover is dependent on rainfall and depth, and is mediated by genomically divergent microorganisms.</title>
        <authorList>
            <person name="Diamond S."/>
            <person name="Andeer P.F."/>
            <person name="Li Z."/>
            <person name="Crits-Christoph A."/>
            <person name="Burstein D."/>
            <person name="Anantharaman K."/>
            <person name="Lane K.R."/>
            <person name="Thomas B.C."/>
            <person name="Pan C."/>
            <person name="Northen T.R."/>
            <person name="Banfield J.F."/>
        </authorList>
    </citation>
    <scope>NUCLEOTIDE SEQUENCE [LARGE SCALE GENOMIC DNA]</scope>
    <source>
        <strain evidence="5">WS_5</strain>
    </source>
</reference>
<dbReference type="InterPro" id="IPR004155">
    <property type="entry name" value="PBS_lyase_HEAT"/>
</dbReference>
<comment type="caution">
    <text evidence="5">The sequence shown here is derived from an EMBL/GenBank/DDBJ whole genome shotgun (WGS) entry which is preliminary data.</text>
</comment>
<dbReference type="Gene3D" id="3.40.50.450">
    <property type="match status" value="1"/>
</dbReference>
<protein>
    <submittedName>
        <fullName evidence="5">Uncharacterized protein</fullName>
    </submittedName>
</protein>
<dbReference type="InterPro" id="IPR011989">
    <property type="entry name" value="ARM-like"/>
</dbReference>
<dbReference type="Pfam" id="PF17782">
    <property type="entry name" value="WHD_DprA"/>
    <property type="match status" value="1"/>
</dbReference>
<dbReference type="Gene3D" id="1.10.10.10">
    <property type="entry name" value="Winged helix-like DNA-binding domain superfamily/Winged helix DNA-binding domain"/>
    <property type="match status" value="1"/>
</dbReference>
<dbReference type="InterPro" id="IPR003488">
    <property type="entry name" value="DprA"/>
</dbReference>
<dbReference type="Gene3D" id="1.25.10.10">
    <property type="entry name" value="Leucine-rich Repeat Variant"/>
    <property type="match status" value="1"/>
</dbReference>
<dbReference type="PANTHER" id="PTHR43022:SF1">
    <property type="entry name" value="PROTEIN SMF"/>
    <property type="match status" value="1"/>
</dbReference>
<dbReference type="Pfam" id="PF02481">
    <property type="entry name" value="DNA_processg_A"/>
    <property type="match status" value="1"/>
</dbReference>